<organism evidence="2 3">
    <name type="scientific">Nepenthes gracilis</name>
    <name type="common">Slender pitcher plant</name>
    <dbReference type="NCBI Taxonomy" id="150966"/>
    <lineage>
        <taxon>Eukaryota</taxon>
        <taxon>Viridiplantae</taxon>
        <taxon>Streptophyta</taxon>
        <taxon>Embryophyta</taxon>
        <taxon>Tracheophyta</taxon>
        <taxon>Spermatophyta</taxon>
        <taxon>Magnoliopsida</taxon>
        <taxon>eudicotyledons</taxon>
        <taxon>Gunneridae</taxon>
        <taxon>Pentapetalae</taxon>
        <taxon>Caryophyllales</taxon>
        <taxon>Nepenthaceae</taxon>
        <taxon>Nepenthes</taxon>
    </lineage>
</organism>
<reference evidence="2" key="1">
    <citation type="submission" date="2023-05" db="EMBL/GenBank/DDBJ databases">
        <title>Nepenthes gracilis genome sequencing.</title>
        <authorList>
            <person name="Fukushima K."/>
        </authorList>
    </citation>
    <scope>NUCLEOTIDE SEQUENCE</scope>
    <source>
        <strain evidence="2">SING2019-196</strain>
    </source>
</reference>
<dbReference type="AlphaFoldDB" id="A0AAD3XX88"/>
<evidence type="ECO:0000256" key="1">
    <source>
        <dbReference type="SAM" id="Phobius"/>
    </source>
</evidence>
<keyword evidence="1" id="KW-0812">Transmembrane</keyword>
<proteinExistence type="predicted"/>
<keyword evidence="1" id="KW-1133">Transmembrane helix</keyword>
<evidence type="ECO:0000313" key="2">
    <source>
        <dbReference type="EMBL" id="GMH21072.1"/>
    </source>
</evidence>
<keyword evidence="3" id="KW-1185">Reference proteome</keyword>
<dbReference type="EMBL" id="BSYO01000022">
    <property type="protein sequence ID" value="GMH21072.1"/>
    <property type="molecule type" value="Genomic_DNA"/>
</dbReference>
<keyword evidence="1" id="KW-0472">Membrane</keyword>
<sequence length="310" mass="34497">MVVAYQWCCPPDLGCWGVEWLILCMADLYGADLATGMLTAALDGLCARRCWPVLLNTDCAVCVAAGPKMIWMQQVGIKAVRAYKEQKNQQQPRPIDPTGEVVQPNVPAVFWVLALLIQWDMLVVFVARWYLLTCGFPDEEPKIRLGFLQMPSLRLMRLSPSGSPLLYETLLGLWCLLRLGSFADMAVASDATDLLFWAAVGSFFVGSMVPVVMVLPLCFLNLVQGNRVRLVTEDDWPLLFELCGVGVAYWRVVEVTSLLQLTVLNLKYLMELKWQSPAGADGCGVHLLEFSSCCSSCWKMSNLEDFVLPG</sequence>
<feature type="transmembrane region" description="Helical" evidence="1">
    <location>
        <begin position="165"/>
        <end position="183"/>
    </location>
</feature>
<protein>
    <submittedName>
        <fullName evidence="2">Uncharacterized protein</fullName>
    </submittedName>
</protein>
<dbReference type="Proteomes" id="UP001279734">
    <property type="component" value="Unassembled WGS sequence"/>
</dbReference>
<name>A0AAD3XX88_NEPGR</name>
<feature type="transmembrane region" description="Helical" evidence="1">
    <location>
        <begin position="108"/>
        <end position="131"/>
    </location>
</feature>
<feature type="transmembrane region" description="Helical" evidence="1">
    <location>
        <begin position="195"/>
        <end position="220"/>
    </location>
</feature>
<evidence type="ECO:0000313" key="3">
    <source>
        <dbReference type="Proteomes" id="UP001279734"/>
    </source>
</evidence>
<comment type="caution">
    <text evidence="2">The sequence shown here is derived from an EMBL/GenBank/DDBJ whole genome shotgun (WGS) entry which is preliminary data.</text>
</comment>
<gene>
    <name evidence="2" type="ORF">Nepgr_022914</name>
</gene>
<accession>A0AAD3XX88</accession>